<organism evidence="2 3">
    <name type="scientific">Raineyella antarctica</name>
    <dbReference type="NCBI Taxonomy" id="1577474"/>
    <lineage>
        <taxon>Bacteria</taxon>
        <taxon>Bacillati</taxon>
        <taxon>Actinomycetota</taxon>
        <taxon>Actinomycetes</taxon>
        <taxon>Propionibacteriales</taxon>
        <taxon>Propionibacteriaceae</taxon>
        <taxon>Raineyella</taxon>
    </lineage>
</organism>
<keyword evidence="3" id="KW-1185">Reference proteome</keyword>
<evidence type="ECO:0000313" key="3">
    <source>
        <dbReference type="Proteomes" id="UP000199086"/>
    </source>
</evidence>
<evidence type="ECO:0000256" key="1">
    <source>
        <dbReference type="SAM" id="Phobius"/>
    </source>
</evidence>
<dbReference type="GO" id="GO:0005886">
    <property type="term" value="C:plasma membrane"/>
    <property type="evidence" value="ECO:0007669"/>
    <property type="project" value="TreeGrafter"/>
</dbReference>
<dbReference type="PANTHER" id="PTHR32196:SF72">
    <property type="entry name" value="RIBOSE IMPORT PERMEASE PROTEIN RBSC"/>
    <property type="match status" value="1"/>
</dbReference>
<feature type="transmembrane region" description="Helical" evidence="1">
    <location>
        <begin position="70"/>
        <end position="91"/>
    </location>
</feature>
<keyword evidence="1" id="KW-0472">Membrane</keyword>
<dbReference type="PANTHER" id="PTHR32196">
    <property type="entry name" value="ABC TRANSPORTER PERMEASE PROTEIN YPHD-RELATED-RELATED"/>
    <property type="match status" value="1"/>
</dbReference>
<sequence>MGNGVDPWIAAVAGIVFGAFLGFNNALIVQLIRIPTIVATLATLSVYRGLALGLSQGRQVTGLPRNHPFFTIIGGKVLAIPVSVIILVLVIDLPRSSRTVGPLKMRVLLKVRPTCPCRVGDS</sequence>
<dbReference type="STRING" id="1577474.GA0111570_1282"/>
<dbReference type="AlphaFoldDB" id="A0A1G6IWA5"/>
<dbReference type="Proteomes" id="UP000199086">
    <property type="component" value="Unassembled WGS sequence"/>
</dbReference>
<name>A0A1G6IWA5_9ACTN</name>
<protein>
    <submittedName>
        <fullName evidence="2">Ribose transport system permease protein</fullName>
    </submittedName>
</protein>
<gene>
    <name evidence="2" type="ORF">GA0111570_1282</name>
</gene>
<feature type="transmembrane region" description="Helical" evidence="1">
    <location>
        <begin position="6"/>
        <end position="24"/>
    </location>
</feature>
<accession>A0A1G6IWA5</accession>
<proteinExistence type="predicted"/>
<dbReference type="EMBL" id="FMYF01000028">
    <property type="protein sequence ID" value="SDC10758.1"/>
    <property type="molecule type" value="Genomic_DNA"/>
</dbReference>
<reference evidence="2 3" key="1">
    <citation type="submission" date="2016-06" db="EMBL/GenBank/DDBJ databases">
        <authorList>
            <person name="Olsen C.W."/>
            <person name="Carey S."/>
            <person name="Hinshaw L."/>
            <person name="Karasin A.I."/>
        </authorList>
    </citation>
    <scope>NUCLEOTIDE SEQUENCE [LARGE SCALE GENOMIC DNA]</scope>
    <source>
        <strain evidence="2 3">LZ-22</strain>
    </source>
</reference>
<keyword evidence="1" id="KW-0812">Transmembrane</keyword>
<keyword evidence="1" id="KW-1133">Transmembrane helix</keyword>
<feature type="non-terminal residue" evidence="2">
    <location>
        <position position="122"/>
    </location>
</feature>
<evidence type="ECO:0000313" key="2">
    <source>
        <dbReference type="EMBL" id="SDC10758.1"/>
    </source>
</evidence>
<feature type="transmembrane region" description="Helical" evidence="1">
    <location>
        <begin position="31"/>
        <end position="50"/>
    </location>
</feature>